<organism evidence="3">
    <name type="scientific">Cacopsylla melanoneura</name>
    <dbReference type="NCBI Taxonomy" id="428564"/>
    <lineage>
        <taxon>Eukaryota</taxon>
        <taxon>Metazoa</taxon>
        <taxon>Ecdysozoa</taxon>
        <taxon>Arthropoda</taxon>
        <taxon>Hexapoda</taxon>
        <taxon>Insecta</taxon>
        <taxon>Pterygota</taxon>
        <taxon>Neoptera</taxon>
        <taxon>Paraneoptera</taxon>
        <taxon>Hemiptera</taxon>
        <taxon>Sternorrhyncha</taxon>
        <taxon>Psylloidea</taxon>
        <taxon>Psyllidae</taxon>
        <taxon>Psyllinae</taxon>
        <taxon>Cacopsylla</taxon>
    </lineage>
</organism>
<protein>
    <submittedName>
        <fullName evidence="3">Uncharacterized protein</fullName>
    </submittedName>
</protein>
<dbReference type="EMBL" id="HBUF01146052">
    <property type="protein sequence ID" value="CAG6647242.1"/>
    <property type="molecule type" value="Transcribed_RNA"/>
</dbReference>
<keyword evidence="2" id="KW-0812">Transmembrane</keyword>
<evidence type="ECO:0000256" key="1">
    <source>
        <dbReference type="SAM" id="MobiDB-lite"/>
    </source>
</evidence>
<reference evidence="3" key="1">
    <citation type="submission" date="2021-05" db="EMBL/GenBank/DDBJ databases">
        <authorList>
            <person name="Alioto T."/>
            <person name="Alioto T."/>
            <person name="Gomez Garrido J."/>
        </authorList>
    </citation>
    <scope>NUCLEOTIDE SEQUENCE</scope>
</reference>
<dbReference type="AlphaFoldDB" id="A0A8D8RCN2"/>
<proteinExistence type="predicted"/>
<feature type="compositionally biased region" description="Polar residues" evidence="1">
    <location>
        <begin position="80"/>
        <end position="110"/>
    </location>
</feature>
<evidence type="ECO:0000256" key="2">
    <source>
        <dbReference type="SAM" id="Phobius"/>
    </source>
</evidence>
<feature type="region of interest" description="Disordered" evidence="1">
    <location>
        <begin position="80"/>
        <end position="127"/>
    </location>
</feature>
<feature type="transmembrane region" description="Helical" evidence="2">
    <location>
        <begin position="41"/>
        <end position="63"/>
    </location>
</feature>
<evidence type="ECO:0000313" key="3">
    <source>
        <dbReference type="EMBL" id="CAG6647242.1"/>
    </source>
</evidence>
<sequence length="127" mass="13931">MNFGKTSRMKLKLSNLKLQKLSPNQLLVDNNNPSEIEDNNIIWIIVNICSFVLCFIILALQIIKKVQAGLFRISSLPSSIELQTPGLNPGTPSSIPRTPGTNPETPSSNLDNDRIYPNVSLPGGAQF</sequence>
<accession>A0A8D8RCN2</accession>
<keyword evidence="2" id="KW-1133">Transmembrane helix</keyword>
<name>A0A8D8RCN2_9HEMI</name>
<keyword evidence="2" id="KW-0472">Membrane</keyword>